<name>A0A060SDN5_PYCCI</name>
<dbReference type="EMBL" id="CCBP010000113">
    <property type="protein sequence ID" value="CDO72485.1"/>
    <property type="molecule type" value="Genomic_DNA"/>
</dbReference>
<evidence type="ECO:0000256" key="1">
    <source>
        <dbReference type="SAM" id="Coils"/>
    </source>
</evidence>
<protein>
    <submittedName>
        <fullName evidence="2">Uncharacterized protein</fullName>
    </submittedName>
</protein>
<reference evidence="2" key="1">
    <citation type="submission" date="2014-01" db="EMBL/GenBank/DDBJ databases">
        <title>The genome of the white-rot fungus Pycnoporus cinnabarinus: a basidiomycete model with a versatile arsenal for lignocellulosic biomass breakdown.</title>
        <authorList>
            <person name="Levasseur A."/>
            <person name="Lomascolo A."/>
            <person name="Ruiz-Duenas F.J."/>
            <person name="Uzan E."/>
            <person name="Piumi F."/>
            <person name="Kues U."/>
            <person name="Ram A.F.J."/>
            <person name="Murat C."/>
            <person name="Haon M."/>
            <person name="Benoit I."/>
            <person name="Arfi Y."/>
            <person name="Chevret D."/>
            <person name="Drula E."/>
            <person name="Kwon M.J."/>
            <person name="Gouret P."/>
            <person name="Lesage-Meessen L."/>
            <person name="Lombard V."/>
            <person name="Mariette J."/>
            <person name="Noirot C."/>
            <person name="Park J."/>
            <person name="Patyshakuliyeva A."/>
            <person name="Wieneger R.A.B."/>
            <person name="Wosten H.A.B."/>
            <person name="Martin F."/>
            <person name="Coutinho P.M."/>
            <person name="de Vries R."/>
            <person name="Martinez A.T."/>
            <person name="Klopp C."/>
            <person name="Pontarotti P."/>
            <person name="Henrissat B."/>
            <person name="Record E."/>
        </authorList>
    </citation>
    <scope>NUCLEOTIDE SEQUENCE [LARGE SCALE GENOMIC DNA]</scope>
    <source>
        <strain evidence="2">BRFM137</strain>
    </source>
</reference>
<dbReference type="HOGENOM" id="CLU_915702_0_0_1"/>
<dbReference type="Proteomes" id="UP000029665">
    <property type="component" value="Unassembled WGS sequence"/>
</dbReference>
<gene>
    <name evidence="2" type="ORF">BN946_scf184980.g26</name>
</gene>
<evidence type="ECO:0000313" key="3">
    <source>
        <dbReference type="Proteomes" id="UP000029665"/>
    </source>
</evidence>
<feature type="coiled-coil region" evidence="1">
    <location>
        <begin position="214"/>
        <end position="284"/>
    </location>
</feature>
<keyword evidence="1" id="KW-0175">Coiled coil</keyword>
<accession>A0A060SDN5</accession>
<comment type="caution">
    <text evidence="2">The sequence shown here is derived from an EMBL/GenBank/DDBJ whole genome shotgun (WGS) entry which is preliminary data.</text>
</comment>
<dbReference type="AlphaFoldDB" id="A0A060SDN5"/>
<sequence length="304" mass="34754">MRWVAALDKVAQAFATEIPLAQPDSDDNCVNYDRNIDEWIKTVVPEHVRIIRVVLKADNEHQKLLELVQSLQQIHQNLDTITRVFPGSQEVRRRQLKDLMLTLLSSLQEHQMDLEDAIPPGEASQLFALANFAAQSSYDNFTDSFSGYDSFNASVIGPAYNFLQTVPTTPTPVSLLLIMAMSMCWSVAGTPHQTALVYPLGWRQTSSPPLEKQIADANKEKEKSKTEVAGLRAQIQLLQESLENERAERKRKVEKEKEERKREVNNLREERKRMVNDLEVWKALTLKRDADLTERNAQLKVCIE</sequence>
<evidence type="ECO:0000313" key="2">
    <source>
        <dbReference type="EMBL" id="CDO72485.1"/>
    </source>
</evidence>
<keyword evidence="3" id="KW-1185">Reference proteome</keyword>
<proteinExistence type="predicted"/>
<organism evidence="2 3">
    <name type="scientific">Pycnoporus cinnabarinus</name>
    <name type="common">Cinnabar-red polypore</name>
    <name type="synonym">Trametes cinnabarina</name>
    <dbReference type="NCBI Taxonomy" id="5643"/>
    <lineage>
        <taxon>Eukaryota</taxon>
        <taxon>Fungi</taxon>
        <taxon>Dikarya</taxon>
        <taxon>Basidiomycota</taxon>
        <taxon>Agaricomycotina</taxon>
        <taxon>Agaricomycetes</taxon>
        <taxon>Polyporales</taxon>
        <taxon>Polyporaceae</taxon>
        <taxon>Trametes</taxon>
    </lineage>
</organism>